<feature type="compositionally biased region" description="Polar residues" evidence="1">
    <location>
        <begin position="138"/>
        <end position="159"/>
    </location>
</feature>
<dbReference type="EMBL" id="JPOX01000037">
    <property type="protein sequence ID" value="KFX43176.1"/>
    <property type="molecule type" value="Genomic_DNA"/>
</dbReference>
<feature type="region of interest" description="Disordered" evidence="1">
    <location>
        <begin position="1"/>
        <end position="74"/>
    </location>
</feature>
<accession>A0A093V8W9</accession>
<protein>
    <submittedName>
        <fullName evidence="2">Glutamyl-tRNA(Gln) amidotransferase subunit B, mitochondrial</fullName>
    </submittedName>
</protein>
<dbReference type="AlphaFoldDB" id="A0A093V8W9"/>
<keyword evidence="2" id="KW-0808">Transferase</keyword>
<dbReference type="GO" id="GO:0016740">
    <property type="term" value="F:transferase activity"/>
    <property type="evidence" value="ECO:0007669"/>
    <property type="project" value="UniProtKB-KW"/>
</dbReference>
<sequence>MDRVSKQKDEIPPDPEQGNETRLSDLEGEIPILLPRCYHPDAKGNMVEDPAPETATSSPASPSSRQRFSFTRTARGVVDSLLPEPLKPRYVNEKRSVKMEPLPANLVNARIASIYDAVPQQPRPSSSVYDDDDRWPDLTTSSGSTWRYEGNSSGTNNSRRGYGHARQHMRPGNPDTSKPLPLEPPNAVHLKLERSQYFEVDSFPRQDSRPQTVFPGASYLEDRESILKIKENKTSLRTLDQSQTSSNNNSDMYSQLAALRVPFRRRHAGRLPPEVDEYGEKASLLQTSESTTAITTKKDHVPFDPIDPYHHSGQPKKKVLYGPDGYLGKSKDWKQSNLQRMTEKVESLSNRVKRGIQRTVERDPDDNRMELLHGIVMKPSISINVDPEAQSEIYSKLELFLCMSANAYLLVQLQNNRFVGNDSIKRFVNFWKSKNRPLVPEFQFDLKTQRDIIVHNLKNFEFPGKYGLDPVMLKSTLDAWGSVISQLNVRTYCWPDSAIRKLFHDVEPILEMLGASKDVIATFLEIKQVVVGLVHQAKYKKKMEALKFQSSQRDSF</sequence>
<feature type="compositionally biased region" description="Low complexity" evidence="1">
    <location>
        <begin position="52"/>
        <end position="64"/>
    </location>
</feature>
<name>A0A093V8W9_TALMA</name>
<organism evidence="2">
    <name type="scientific">Talaromyces marneffei PM1</name>
    <dbReference type="NCBI Taxonomy" id="1077442"/>
    <lineage>
        <taxon>Eukaryota</taxon>
        <taxon>Fungi</taxon>
        <taxon>Dikarya</taxon>
        <taxon>Ascomycota</taxon>
        <taxon>Pezizomycotina</taxon>
        <taxon>Eurotiomycetes</taxon>
        <taxon>Eurotiomycetidae</taxon>
        <taxon>Eurotiales</taxon>
        <taxon>Trichocomaceae</taxon>
        <taxon>Talaromyces</taxon>
        <taxon>Talaromyces sect. Talaromyces</taxon>
    </lineage>
</organism>
<dbReference type="eggNOG" id="ENOG502QQXP">
    <property type="taxonomic scope" value="Eukaryota"/>
</dbReference>
<comment type="caution">
    <text evidence="2">The sequence shown here is derived from an EMBL/GenBank/DDBJ whole genome shotgun (WGS) entry which is preliminary data.</text>
</comment>
<feature type="region of interest" description="Disordered" evidence="1">
    <location>
        <begin position="118"/>
        <end position="184"/>
    </location>
</feature>
<dbReference type="HOGENOM" id="CLU_490097_0_0_1"/>
<feature type="compositionally biased region" description="Basic and acidic residues" evidence="1">
    <location>
        <begin position="1"/>
        <end position="11"/>
    </location>
</feature>
<gene>
    <name evidence="2" type="ORF">GQ26_0370320</name>
</gene>
<proteinExistence type="predicted"/>
<reference evidence="2" key="1">
    <citation type="journal article" date="2014" name="PLoS Genet.">
        <title>Signature Gene Expression Reveals Novel Clues to the Molecular Mechanisms of Dimorphic Transition in Penicillium marneffei.</title>
        <authorList>
            <person name="Yang E."/>
            <person name="Wang G."/>
            <person name="Cai J."/>
            <person name="Woo P.C."/>
            <person name="Lau S.K."/>
            <person name="Yuen K.-Y."/>
            <person name="Chow W.-N."/>
            <person name="Lin X."/>
        </authorList>
    </citation>
    <scope>NUCLEOTIDE SEQUENCE [LARGE SCALE GENOMIC DNA]</scope>
    <source>
        <strain evidence="2">PM1</strain>
    </source>
</reference>
<evidence type="ECO:0000256" key="1">
    <source>
        <dbReference type="SAM" id="MobiDB-lite"/>
    </source>
</evidence>
<evidence type="ECO:0000313" key="2">
    <source>
        <dbReference type="EMBL" id="KFX43176.1"/>
    </source>
</evidence>